<name>A0A0B7MMH0_9FIRM</name>
<dbReference type="Proteomes" id="UP000046155">
    <property type="component" value="Unassembled WGS sequence"/>
</dbReference>
<dbReference type="GO" id="GO:0003824">
    <property type="term" value="F:catalytic activity"/>
    <property type="evidence" value="ECO:0007669"/>
    <property type="project" value="InterPro"/>
</dbReference>
<dbReference type="AlphaFoldDB" id="A0A0B7MMH0"/>
<sequence>MLPLICPPSTRRDRANNVKKKNYFGQYSETARKVIDALLDKYADEGLEDIETASVLTLEPFIKYGSPAKIIKEFGGKKKFNKFIKELGYRLYA</sequence>
<dbReference type="Pfam" id="PF08463">
    <property type="entry name" value="EcoEI_R_C"/>
    <property type="match status" value="1"/>
</dbReference>
<dbReference type="GO" id="GO:0003677">
    <property type="term" value="F:DNA binding"/>
    <property type="evidence" value="ECO:0007669"/>
    <property type="project" value="InterPro"/>
</dbReference>
<dbReference type="GO" id="GO:0006304">
    <property type="term" value="P:DNA modification"/>
    <property type="evidence" value="ECO:0007669"/>
    <property type="project" value="InterPro"/>
</dbReference>
<dbReference type="REBASE" id="132392">
    <property type="entry name" value="SscSp3ORF390010P"/>
</dbReference>
<dbReference type="InterPro" id="IPR013670">
    <property type="entry name" value="EcoEI_R_C_dom"/>
</dbReference>
<gene>
    <name evidence="2" type="ORF">SSCH_390009</name>
</gene>
<reference evidence="3" key="1">
    <citation type="submission" date="2015-01" db="EMBL/GenBank/DDBJ databases">
        <authorList>
            <person name="Manzoor Shahid"/>
            <person name="Zubair Saima"/>
        </authorList>
    </citation>
    <scope>NUCLEOTIDE SEQUENCE [LARGE SCALE GENOMIC DNA]</scope>
    <source>
        <strain evidence="3">Sp3</strain>
    </source>
</reference>
<evidence type="ECO:0000313" key="2">
    <source>
        <dbReference type="EMBL" id="CEO89166.1"/>
    </source>
</evidence>
<evidence type="ECO:0000313" key="3">
    <source>
        <dbReference type="Proteomes" id="UP000046155"/>
    </source>
</evidence>
<evidence type="ECO:0000259" key="1">
    <source>
        <dbReference type="Pfam" id="PF08463"/>
    </source>
</evidence>
<protein>
    <recommendedName>
        <fullName evidence="1">EcoEI R protein C-terminal domain-containing protein</fullName>
    </recommendedName>
</protein>
<accession>A0A0B7MMH0</accession>
<proteinExistence type="predicted"/>
<keyword evidence="3" id="KW-1185">Reference proteome</keyword>
<feature type="domain" description="EcoEI R protein C-terminal" evidence="1">
    <location>
        <begin position="7"/>
        <end position="92"/>
    </location>
</feature>
<organism evidence="2 3">
    <name type="scientific">Syntrophaceticus schinkii</name>
    <dbReference type="NCBI Taxonomy" id="499207"/>
    <lineage>
        <taxon>Bacteria</taxon>
        <taxon>Bacillati</taxon>
        <taxon>Bacillota</taxon>
        <taxon>Clostridia</taxon>
        <taxon>Thermoanaerobacterales</taxon>
        <taxon>Thermoanaerobacterales Family III. Incertae Sedis</taxon>
        <taxon>Syntrophaceticus</taxon>
    </lineage>
</organism>
<dbReference type="EMBL" id="CDRZ01000235">
    <property type="protein sequence ID" value="CEO89166.1"/>
    <property type="molecule type" value="Genomic_DNA"/>
</dbReference>